<dbReference type="EC" id="3.1.1.61" evidence="2"/>
<dbReference type="Pfam" id="PF01339">
    <property type="entry name" value="CheB_methylest"/>
    <property type="match status" value="1"/>
</dbReference>
<dbReference type="Gene3D" id="3.40.50.180">
    <property type="entry name" value="Methylesterase CheB, C-terminal domain"/>
    <property type="match status" value="1"/>
</dbReference>
<feature type="active site" evidence="4">
    <location>
        <position position="42"/>
    </location>
</feature>
<evidence type="ECO:0000256" key="3">
    <source>
        <dbReference type="ARBA" id="ARBA00048267"/>
    </source>
</evidence>
<proteinExistence type="predicted"/>
<dbReference type="EMBL" id="CP064939">
    <property type="protein sequence ID" value="QPH41270.1"/>
    <property type="molecule type" value="Genomic_DNA"/>
</dbReference>
<accession>A0A7S9Q0S1</accession>
<dbReference type="InterPro" id="IPR000673">
    <property type="entry name" value="Sig_transdc_resp-reg_Me-estase"/>
</dbReference>
<dbReference type="InterPro" id="IPR035909">
    <property type="entry name" value="CheB_C"/>
</dbReference>
<organism evidence="6 7">
    <name type="scientific">Pedobacter endophyticus</name>
    <dbReference type="NCBI Taxonomy" id="2789740"/>
    <lineage>
        <taxon>Bacteria</taxon>
        <taxon>Pseudomonadati</taxon>
        <taxon>Bacteroidota</taxon>
        <taxon>Sphingobacteriia</taxon>
        <taxon>Sphingobacteriales</taxon>
        <taxon>Sphingobacteriaceae</taxon>
        <taxon>Pedobacter</taxon>
    </lineage>
</organism>
<dbReference type="AlphaFoldDB" id="A0A7S9Q0S1"/>
<name>A0A7S9Q0S1_9SPHI</name>
<dbReference type="KEGG" id="pex:IZT61_08450"/>
<dbReference type="GO" id="GO:0008984">
    <property type="term" value="F:protein-glutamate methylesterase activity"/>
    <property type="evidence" value="ECO:0007669"/>
    <property type="project" value="UniProtKB-EC"/>
</dbReference>
<keyword evidence="1 4" id="KW-0378">Hydrolase</keyword>
<feature type="domain" description="CheB-type methylesterase" evidence="5">
    <location>
        <begin position="3"/>
        <end position="193"/>
    </location>
</feature>
<dbReference type="InterPro" id="IPR011247">
    <property type="entry name" value="Chemotax_prot-Glu_Me-esterase"/>
</dbReference>
<evidence type="ECO:0000256" key="2">
    <source>
        <dbReference type="ARBA" id="ARBA00039140"/>
    </source>
</evidence>
<comment type="catalytic activity">
    <reaction evidence="3">
        <text>[protein]-L-glutamate 5-O-methyl ester + H2O = L-glutamyl-[protein] + methanol + H(+)</text>
        <dbReference type="Rhea" id="RHEA:23236"/>
        <dbReference type="Rhea" id="RHEA-COMP:10208"/>
        <dbReference type="Rhea" id="RHEA-COMP:10311"/>
        <dbReference type="ChEBI" id="CHEBI:15377"/>
        <dbReference type="ChEBI" id="CHEBI:15378"/>
        <dbReference type="ChEBI" id="CHEBI:17790"/>
        <dbReference type="ChEBI" id="CHEBI:29973"/>
        <dbReference type="ChEBI" id="CHEBI:82795"/>
        <dbReference type="EC" id="3.1.1.61"/>
    </reaction>
</comment>
<evidence type="ECO:0000259" key="5">
    <source>
        <dbReference type="PROSITE" id="PS50122"/>
    </source>
</evidence>
<feature type="active site" evidence="4">
    <location>
        <position position="15"/>
    </location>
</feature>
<protein>
    <recommendedName>
        <fullName evidence="2">protein-glutamate methylesterase</fullName>
        <ecNumber evidence="2">3.1.1.61</ecNumber>
    </recommendedName>
</protein>
<evidence type="ECO:0000313" key="7">
    <source>
        <dbReference type="Proteomes" id="UP000594759"/>
    </source>
</evidence>
<gene>
    <name evidence="6" type="ORF">IZT61_08450</name>
</gene>
<reference evidence="6 7" key="1">
    <citation type="submission" date="2020-11" db="EMBL/GenBank/DDBJ databases">
        <title>Pedobacter endophytica, an endophytic bacteria isolated form Carex pumila.</title>
        <authorList>
            <person name="Peng Y."/>
            <person name="Jiang L."/>
            <person name="Lee J."/>
        </authorList>
    </citation>
    <scope>NUCLEOTIDE SEQUENCE [LARGE SCALE GENOMIC DNA]</scope>
    <source>
        <strain evidence="6 7">JBR3-12</strain>
    </source>
</reference>
<dbReference type="GO" id="GO:0006935">
    <property type="term" value="P:chemotaxis"/>
    <property type="evidence" value="ECO:0007669"/>
    <property type="project" value="UniProtKB-UniRule"/>
</dbReference>
<dbReference type="Proteomes" id="UP000594759">
    <property type="component" value="Chromosome"/>
</dbReference>
<sequence length="334" mass="37084">MKELEINNIITIGASAGGIAAVSKLLTTLPKDIDAAIFIVIHLSKETVTDTVLSILNKRSELPVEIPNNETVIKKGMVYLAPPDAHMMLVQGKILISKGAKENHWRPAIDVLFRTAAAAYDSCVTGIILTGLLDDGTSGMIAIKDAGGTCIVQEPSEAEFADMPRSVIKNIDVDYRVSVDDMGYILADRYSRESCKPSDVPERIKKESEITIRMASGFEQTSELGDPTPFTCPDCGGMLTKIEEHGVARFRCFTGHVFSENVLQTSYIEKTEETLWIAIRMMEERRNFLLSYDSRYNEPVALTNDRQNRASDLKIHIDRLKDLLTDVSKPLDQN</sequence>
<evidence type="ECO:0000256" key="4">
    <source>
        <dbReference type="PROSITE-ProRule" id="PRU00050"/>
    </source>
</evidence>
<dbReference type="PANTHER" id="PTHR42872">
    <property type="entry name" value="PROTEIN-GLUTAMATE METHYLESTERASE/PROTEIN-GLUTAMINE GLUTAMINASE"/>
    <property type="match status" value="1"/>
</dbReference>
<evidence type="ECO:0000313" key="6">
    <source>
        <dbReference type="EMBL" id="QPH41270.1"/>
    </source>
</evidence>
<dbReference type="SUPFAM" id="SSF52738">
    <property type="entry name" value="Methylesterase CheB, C-terminal domain"/>
    <property type="match status" value="1"/>
</dbReference>
<feature type="active site" evidence="4">
    <location>
        <position position="135"/>
    </location>
</feature>
<dbReference type="RefSeq" id="WP_196100721.1">
    <property type="nucleotide sequence ID" value="NZ_CP064939.1"/>
</dbReference>
<dbReference type="PROSITE" id="PS50122">
    <property type="entry name" value="CHEB"/>
    <property type="match status" value="1"/>
</dbReference>
<evidence type="ECO:0000256" key="1">
    <source>
        <dbReference type="ARBA" id="ARBA00022801"/>
    </source>
</evidence>
<dbReference type="GO" id="GO:0005737">
    <property type="term" value="C:cytoplasm"/>
    <property type="evidence" value="ECO:0007669"/>
    <property type="project" value="InterPro"/>
</dbReference>
<dbReference type="PIRSF" id="PIRSF036461">
    <property type="entry name" value="Chmtx_methlestr"/>
    <property type="match status" value="1"/>
</dbReference>
<dbReference type="GO" id="GO:0000156">
    <property type="term" value="F:phosphorelay response regulator activity"/>
    <property type="evidence" value="ECO:0007669"/>
    <property type="project" value="InterPro"/>
</dbReference>
<dbReference type="CDD" id="cd16433">
    <property type="entry name" value="CheB"/>
    <property type="match status" value="1"/>
</dbReference>
<keyword evidence="7" id="KW-1185">Reference proteome</keyword>
<keyword evidence="4" id="KW-0145">Chemotaxis</keyword>
<dbReference type="PANTHER" id="PTHR42872:SF6">
    <property type="entry name" value="PROTEIN-GLUTAMATE METHYLESTERASE_PROTEIN-GLUTAMINE GLUTAMINASE"/>
    <property type="match status" value="1"/>
</dbReference>